<feature type="signal peptide" evidence="1">
    <location>
        <begin position="1"/>
        <end position="26"/>
    </location>
</feature>
<keyword evidence="1" id="KW-0732">Signal</keyword>
<dbReference type="Proteomes" id="UP000011666">
    <property type="component" value="Unassembled WGS sequence"/>
</dbReference>
<accession>M0QFN0</accession>
<evidence type="ECO:0000313" key="2">
    <source>
        <dbReference type="EMBL" id="GAC67121.1"/>
    </source>
</evidence>
<feature type="chain" id="PRO_5004003854" description="Secreted protein" evidence="1">
    <location>
        <begin position="27"/>
        <end position="173"/>
    </location>
</feature>
<organism evidence="2 3">
    <name type="scientific">Gordonia soli NBRC 108243</name>
    <dbReference type="NCBI Taxonomy" id="1223545"/>
    <lineage>
        <taxon>Bacteria</taxon>
        <taxon>Bacillati</taxon>
        <taxon>Actinomycetota</taxon>
        <taxon>Actinomycetes</taxon>
        <taxon>Mycobacteriales</taxon>
        <taxon>Gordoniaceae</taxon>
        <taxon>Gordonia</taxon>
    </lineage>
</organism>
<dbReference type="EMBL" id="BANX01000005">
    <property type="protein sequence ID" value="GAC67121.1"/>
    <property type="molecule type" value="Genomic_DNA"/>
</dbReference>
<dbReference type="eggNOG" id="ENOG5032965">
    <property type="taxonomic scope" value="Bacteria"/>
</dbReference>
<proteinExistence type="predicted"/>
<evidence type="ECO:0008006" key="4">
    <source>
        <dbReference type="Google" id="ProtNLM"/>
    </source>
</evidence>
<gene>
    <name evidence="2" type="ORF">GS4_05_03340</name>
</gene>
<evidence type="ECO:0000313" key="3">
    <source>
        <dbReference type="Proteomes" id="UP000011666"/>
    </source>
</evidence>
<comment type="caution">
    <text evidence="2">The sequence shown here is derived from an EMBL/GenBank/DDBJ whole genome shotgun (WGS) entry which is preliminary data.</text>
</comment>
<evidence type="ECO:0000256" key="1">
    <source>
        <dbReference type="SAM" id="SignalP"/>
    </source>
</evidence>
<keyword evidence="3" id="KW-1185">Reference proteome</keyword>
<reference evidence="2 3" key="1">
    <citation type="submission" date="2013-01" db="EMBL/GenBank/DDBJ databases">
        <title>Whole genome shotgun sequence of Gordonia soli NBRC 108243.</title>
        <authorList>
            <person name="Isaki-Nakamura S."/>
            <person name="Hosoyama A."/>
            <person name="Tsuchikane K."/>
            <person name="Ando Y."/>
            <person name="Baba S."/>
            <person name="Ohji S."/>
            <person name="Hamada M."/>
            <person name="Tamura T."/>
            <person name="Yamazoe A."/>
            <person name="Yamazaki S."/>
            <person name="Fujita N."/>
        </authorList>
    </citation>
    <scope>NUCLEOTIDE SEQUENCE [LARGE SCALE GENOMIC DNA]</scope>
    <source>
        <strain evidence="2 3">NBRC 108243</strain>
    </source>
</reference>
<name>M0QFN0_9ACTN</name>
<sequence length="173" mass="18886">MRFRVWALVIVAAAALASATSGIASAAAPSAWDGQYSLKRFAATKTGTSLAARQPEPDFADTYTFVTTCTDGRCVATVVAGPTPENHTLPRPPRYTWEDGSWVHRYDWEWDCYQGPGKPKIWAPAHSLAVYTPRADGTLDGVWRTEIDHGPCAGTVIMAVAAYPVDRNRWTLS</sequence>
<dbReference type="AlphaFoldDB" id="M0QFN0"/>
<protein>
    <recommendedName>
        <fullName evidence="4">Secreted protein</fullName>
    </recommendedName>
</protein>